<evidence type="ECO:0000313" key="1">
    <source>
        <dbReference type="EMBL" id="KIP04135.1"/>
    </source>
</evidence>
<evidence type="ECO:0000313" key="2">
    <source>
        <dbReference type="Proteomes" id="UP000053257"/>
    </source>
</evidence>
<accession>A0A0C3S6H6</accession>
<dbReference type="EMBL" id="KN840585">
    <property type="protein sequence ID" value="KIP04135.1"/>
    <property type="molecule type" value="Genomic_DNA"/>
</dbReference>
<protein>
    <submittedName>
        <fullName evidence="1">Uncharacterized protein</fullName>
    </submittedName>
</protein>
<organism evidence="1 2">
    <name type="scientific">Phlebiopsis gigantea (strain 11061_1 CR5-6)</name>
    <name type="common">White-rot fungus</name>
    <name type="synonym">Peniophora gigantea</name>
    <dbReference type="NCBI Taxonomy" id="745531"/>
    <lineage>
        <taxon>Eukaryota</taxon>
        <taxon>Fungi</taxon>
        <taxon>Dikarya</taxon>
        <taxon>Basidiomycota</taxon>
        <taxon>Agaricomycotina</taxon>
        <taxon>Agaricomycetes</taxon>
        <taxon>Polyporales</taxon>
        <taxon>Phanerochaetaceae</taxon>
        <taxon>Phlebiopsis</taxon>
    </lineage>
</organism>
<name>A0A0C3S6H6_PHLG1</name>
<dbReference type="Proteomes" id="UP000053257">
    <property type="component" value="Unassembled WGS sequence"/>
</dbReference>
<sequence length="107" mass="11800">MTAGSTRLRCGGRFCGVLALGGGARMGRLSVATRRQWTRAEVAKLACTVLPYFIGSRAVVHPGRVVHSCRIARLECVRYDLREARRSARLSVKRVTVQNLHGGYWSA</sequence>
<keyword evidence="2" id="KW-1185">Reference proteome</keyword>
<reference evidence="1 2" key="1">
    <citation type="journal article" date="2014" name="PLoS Genet.">
        <title>Analysis of the Phlebiopsis gigantea genome, transcriptome and secretome provides insight into its pioneer colonization strategies of wood.</title>
        <authorList>
            <person name="Hori C."/>
            <person name="Ishida T."/>
            <person name="Igarashi K."/>
            <person name="Samejima M."/>
            <person name="Suzuki H."/>
            <person name="Master E."/>
            <person name="Ferreira P."/>
            <person name="Ruiz-Duenas F.J."/>
            <person name="Held B."/>
            <person name="Canessa P."/>
            <person name="Larrondo L.F."/>
            <person name="Schmoll M."/>
            <person name="Druzhinina I.S."/>
            <person name="Kubicek C.P."/>
            <person name="Gaskell J.A."/>
            <person name="Kersten P."/>
            <person name="St John F."/>
            <person name="Glasner J."/>
            <person name="Sabat G."/>
            <person name="Splinter BonDurant S."/>
            <person name="Syed K."/>
            <person name="Yadav J."/>
            <person name="Mgbeahuruike A.C."/>
            <person name="Kovalchuk A."/>
            <person name="Asiegbu F.O."/>
            <person name="Lackner G."/>
            <person name="Hoffmeister D."/>
            <person name="Rencoret J."/>
            <person name="Gutierrez A."/>
            <person name="Sun H."/>
            <person name="Lindquist E."/>
            <person name="Barry K."/>
            <person name="Riley R."/>
            <person name="Grigoriev I.V."/>
            <person name="Henrissat B."/>
            <person name="Kues U."/>
            <person name="Berka R.M."/>
            <person name="Martinez A.T."/>
            <person name="Covert S.F."/>
            <person name="Blanchette R.A."/>
            <person name="Cullen D."/>
        </authorList>
    </citation>
    <scope>NUCLEOTIDE SEQUENCE [LARGE SCALE GENOMIC DNA]</scope>
    <source>
        <strain evidence="1 2">11061_1 CR5-6</strain>
    </source>
</reference>
<proteinExistence type="predicted"/>
<dbReference type="HOGENOM" id="CLU_2210932_0_0_1"/>
<dbReference type="AlphaFoldDB" id="A0A0C3S6H6"/>
<gene>
    <name evidence="1" type="ORF">PHLGIDRAFT_206632</name>
</gene>